<accession>A0ABP8ER70</accession>
<reference evidence="3" key="1">
    <citation type="journal article" date="2019" name="Int. J. Syst. Evol. Microbiol.">
        <title>The Global Catalogue of Microorganisms (GCM) 10K type strain sequencing project: providing services to taxonomists for standard genome sequencing and annotation.</title>
        <authorList>
            <consortium name="The Broad Institute Genomics Platform"/>
            <consortium name="The Broad Institute Genome Sequencing Center for Infectious Disease"/>
            <person name="Wu L."/>
            <person name="Ma J."/>
        </authorList>
    </citation>
    <scope>NUCLEOTIDE SEQUENCE [LARGE SCALE GENOMIC DNA]</scope>
    <source>
        <strain evidence="3">JCM 17459</strain>
    </source>
</reference>
<evidence type="ECO:0000256" key="1">
    <source>
        <dbReference type="SAM" id="Phobius"/>
    </source>
</evidence>
<dbReference type="RefSeq" id="WP_345038071.1">
    <property type="nucleotide sequence ID" value="NZ_BAABBA010000003.1"/>
</dbReference>
<evidence type="ECO:0000313" key="3">
    <source>
        <dbReference type="Proteomes" id="UP001499841"/>
    </source>
</evidence>
<feature type="transmembrane region" description="Helical" evidence="1">
    <location>
        <begin position="6"/>
        <end position="25"/>
    </location>
</feature>
<feature type="transmembrane region" description="Helical" evidence="1">
    <location>
        <begin position="61"/>
        <end position="83"/>
    </location>
</feature>
<evidence type="ECO:0008006" key="4">
    <source>
        <dbReference type="Google" id="ProtNLM"/>
    </source>
</evidence>
<gene>
    <name evidence="2" type="ORF">GCM10022262_08640</name>
</gene>
<feature type="transmembrane region" description="Helical" evidence="1">
    <location>
        <begin position="32"/>
        <end position="49"/>
    </location>
</feature>
<proteinExistence type="predicted"/>
<keyword evidence="1" id="KW-0812">Transmembrane</keyword>
<evidence type="ECO:0000313" key="2">
    <source>
        <dbReference type="EMBL" id="GAA4286505.1"/>
    </source>
</evidence>
<keyword evidence="1" id="KW-1133">Transmembrane helix</keyword>
<protein>
    <recommendedName>
        <fullName evidence="4">ZIP family metal transporter</fullName>
    </recommendedName>
</protein>
<dbReference type="Proteomes" id="UP001499841">
    <property type="component" value="Unassembled WGS sequence"/>
</dbReference>
<sequence>MSESLVFGAIASSALVLGSLIGVRFELPKRVLAVLLSFAAGSLITALTSELFEDAHERGGIWRAAVGLFVGAVVFTLLSALLARSRRGEDLRAAGPEVTSNTRAARMSALALIIAG</sequence>
<comment type="caution">
    <text evidence="2">The sequence shown here is derived from an EMBL/GenBank/DDBJ whole genome shotgun (WGS) entry which is preliminary data.</text>
</comment>
<name>A0ABP8ER70_9MICO</name>
<keyword evidence="3" id="KW-1185">Reference proteome</keyword>
<dbReference type="EMBL" id="BAABBA010000003">
    <property type="protein sequence ID" value="GAA4286505.1"/>
    <property type="molecule type" value="Genomic_DNA"/>
</dbReference>
<keyword evidence="1" id="KW-0472">Membrane</keyword>
<organism evidence="2 3">
    <name type="scientific">Georgenia daeguensis</name>
    <dbReference type="NCBI Taxonomy" id="908355"/>
    <lineage>
        <taxon>Bacteria</taxon>
        <taxon>Bacillati</taxon>
        <taxon>Actinomycetota</taxon>
        <taxon>Actinomycetes</taxon>
        <taxon>Micrococcales</taxon>
        <taxon>Bogoriellaceae</taxon>
        <taxon>Georgenia</taxon>
    </lineage>
</organism>